<dbReference type="Proteomes" id="UP000317238">
    <property type="component" value="Unassembled WGS sequence"/>
</dbReference>
<sequence>MTALDAADQRPNVIVVMADDISARDFPIYGSTTCYGQPAVTPVIDRLATEGCYINTAWSSTVCMPTRAMVMSGRYAHLTKWWDNGEFGKSKRGGIYPIADSSPLTIGQLAKQAGYRSIWVGKTHVTTGSSYTRFGFDEGVFTPGEPEVRGTSPFDHFRNLKNKEFWNSDSFLWWPEVQVANHPDHPGASFTWQKTAISDYGPDIEMDHILEFMERSKQQGKPFFVYHTSHLGHQAVDMASPRHNMTWPGTPRLTWNADTRTYTRHRPKITANGPTDRLSTTYEKENITPDELKFQIEYLDFQLWQYLEKLKQIGELENTVVIFTSDNGTKGWKASIEKQRSLHVPLIIYAPGQPQFVQGKQDILSDLSDLLPTLAEIMGADLPSFDEYELNGTSLWPYLTKQTPDHRDWIYAYKGNRQMVRGHLLLRDGKGDWWDCSDLPHDMDSFPPIENLDTLSPPQQAEKAMIDEVLKRFARTDVGGPHSFHEDPSRRLTESEKQKMRLKQEKLEKHLMKFE</sequence>
<feature type="domain" description="Sulfatase N-terminal" evidence="4">
    <location>
        <begin position="11"/>
        <end position="380"/>
    </location>
</feature>
<evidence type="ECO:0000259" key="4">
    <source>
        <dbReference type="Pfam" id="PF00884"/>
    </source>
</evidence>
<keyword evidence="6" id="KW-1185">Reference proteome</keyword>
<dbReference type="Gene3D" id="3.40.720.10">
    <property type="entry name" value="Alkaline Phosphatase, subunit A"/>
    <property type="match status" value="1"/>
</dbReference>
<gene>
    <name evidence="5" type="ORF">Pan14r_16520</name>
</gene>
<dbReference type="EMBL" id="SJPL01000001">
    <property type="protein sequence ID" value="TWT69366.1"/>
    <property type="molecule type" value="Genomic_DNA"/>
</dbReference>
<dbReference type="SUPFAM" id="SSF53649">
    <property type="entry name" value="Alkaline phosphatase-like"/>
    <property type="match status" value="1"/>
</dbReference>
<dbReference type="InterPro" id="IPR017850">
    <property type="entry name" value="Alkaline_phosphatase_core_sf"/>
</dbReference>
<evidence type="ECO:0000256" key="1">
    <source>
        <dbReference type="ARBA" id="ARBA00008779"/>
    </source>
</evidence>
<dbReference type="InterPro" id="IPR000917">
    <property type="entry name" value="Sulfatase_N"/>
</dbReference>
<feature type="region of interest" description="Disordered" evidence="3">
    <location>
        <begin position="477"/>
        <end position="498"/>
    </location>
</feature>
<evidence type="ECO:0000256" key="3">
    <source>
        <dbReference type="SAM" id="MobiDB-lite"/>
    </source>
</evidence>
<evidence type="ECO:0000256" key="2">
    <source>
        <dbReference type="ARBA" id="ARBA00022801"/>
    </source>
</evidence>
<dbReference type="PANTHER" id="PTHR42693">
    <property type="entry name" value="ARYLSULFATASE FAMILY MEMBER"/>
    <property type="match status" value="1"/>
</dbReference>
<proteinExistence type="inferred from homology"/>
<feature type="compositionally biased region" description="Basic and acidic residues" evidence="3">
    <location>
        <begin position="483"/>
        <end position="498"/>
    </location>
</feature>
<dbReference type="Pfam" id="PF00884">
    <property type="entry name" value="Sulfatase"/>
    <property type="match status" value="1"/>
</dbReference>
<reference evidence="5 6" key="1">
    <citation type="submission" date="2019-02" db="EMBL/GenBank/DDBJ databases">
        <title>Deep-cultivation of Planctomycetes and their phenomic and genomic characterization uncovers novel biology.</title>
        <authorList>
            <person name="Wiegand S."/>
            <person name="Jogler M."/>
            <person name="Boedeker C."/>
            <person name="Pinto D."/>
            <person name="Vollmers J."/>
            <person name="Rivas-Marin E."/>
            <person name="Kohn T."/>
            <person name="Peeters S.H."/>
            <person name="Heuer A."/>
            <person name="Rast P."/>
            <person name="Oberbeckmann S."/>
            <person name="Bunk B."/>
            <person name="Jeske O."/>
            <person name="Meyerdierks A."/>
            <person name="Storesund J.E."/>
            <person name="Kallscheuer N."/>
            <person name="Luecker S."/>
            <person name="Lage O.M."/>
            <person name="Pohl T."/>
            <person name="Merkel B.J."/>
            <person name="Hornburger P."/>
            <person name="Mueller R.-W."/>
            <person name="Bruemmer F."/>
            <person name="Labrenz M."/>
            <person name="Spormann A.M."/>
            <person name="Op Den Camp H."/>
            <person name="Overmann J."/>
            <person name="Amann R."/>
            <person name="Jetten M.S.M."/>
            <person name="Mascher T."/>
            <person name="Medema M.H."/>
            <person name="Devos D.P."/>
            <person name="Kaster A.-K."/>
            <person name="Ovreas L."/>
            <person name="Rohde M."/>
            <person name="Galperin M.Y."/>
            <person name="Jogler C."/>
        </authorList>
    </citation>
    <scope>NUCLEOTIDE SEQUENCE [LARGE SCALE GENOMIC DNA]</scope>
    <source>
        <strain evidence="5 6">Pan14r</strain>
    </source>
</reference>
<evidence type="ECO:0000313" key="5">
    <source>
        <dbReference type="EMBL" id="TWT69366.1"/>
    </source>
</evidence>
<organism evidence="5 6">
    <name type="scientific">Crateriforma conspicua</name>
    <dbReference type="NCBI Taxonomy" id="2527996"/>
    <lineage>
        <taxon>Bacteria</taxon>
        <taxon>Pseudomonadati</taxon>
        <taxon>Planctomycetota</taxon>
        <taxon>Planctomycetia</taxon>
        <taxon>Planctomycetales</taxon>
        <taxon>Planctomycetaceae</taxon>
        <taxon>Crateriforma</taxon>
    </lineage>
</organism>
<dbReference type="AlphaFoldDB" id="A0A5C5Y0T5"/>
<dbReference type="PANTHER" id="PTHR42693:SF53">
    <property type="entry name" value="ENDO-4-O-SULFATASE"/>
    <property type="match status" value="1"/>
</dbReference>
<dbReference type="EC" id="3.1.6.1" evidence="5"/>
<protein>
    <submittedName>
        <fullName evidence="5">Arylsulfatase</fullName>
        <ecNumber evidence="5">3.1.6.1</ecNumber>
    </submittedName>
</protein>
<dbReference type="GO" id="GO:0004065">
    <property type="term" value="F:arylsulfatase activity"/>
    <property type="evidence" value="ECO:0007669"/>
    <property type="project" value="UniProtKB-EC"/>
</dbReference>
<accession>A0A5C5Y0T5</accession>
<keyword evidence="2 5" id="KW-0378">Hydrolase</keyword>
<dbReference type="InterPro" id="IPR050738">
    <property type="entry name" value="Sulfatase"/>
</dbReference>
<evidence type="ECO:0000313" key="6">
    <source>
        <dbReference type="Proteomes" id="UP000317238"/>
    </source>
</evidence>
<comment type="caution">
    <text evidence="5">The sequence shown here is derived from an EMBL/GenBank/DDBJ whole genome shotgun (WGS) entry which is preliminary data.</text>
</comment>
<name>A0A5C5Y0T5_9PLAN</name>
<comment type="similarity">
    <text evidence="1">Belongs to the sulfatase family.</text>
</comment>